<dbReference type="AlphaFoldDB" id="A0A9D3P9J8"/>
<keyword evidence="3" id="KW-1185">Reference proteome</keyword>
<gene>
    <name evidence="2" type="ORF">KOW79_001964</name>
</gene>
<accession>A0A9D3P9J8</accession>
<dbReference type="Proteomes" id="UP000824219">
    <property type="component" value="Linkage Group LG02"/>
</dbReference>
<organism evidence="2 3">
    <name type="scientific">Hemibagrus wyckioides</name>
    <dbReference type="NCBI Taxonomy" id="337641"/>
    <lineage>
        <taxon>Eukaryota</taxon>
        <taxon>Metazoa</taxon>
        <taxon>Chordata</taxon>
        <taxon>Craniata</taxon>
        <taxon>Vertebrata</taxon>
        <taxon>Euteleostomi</taxon>
        <taxon>Actinopterygii</taxon>
        <taxon>Neopterygii</taxon>
        <taxon>Teleostei</taxon>
        <taxon>Ostariophysi</taxon>
        <taxon>Siluriformes</taxon>
        <taxon>Bagridae</taxon>
        <taxon>Hemibagrus</taxon>
    </lineage>
</organism>
<comment type="caution">
    <text evidence="2">The sequence shown here is derived from an EMBL/GenBank/DDBJ whole genome shotgun (WGS) entry which is preliminary data.</text>
</comment>
<feature type="region of interest" description="Disordered" evidence="1">
    <location>
        <begin position="51"/>
        <end position="90"/>
    </location>
</feature>
<evidence type="ECO:0000313" key="3">
    <source>
        <dbReference type="Proteomes" id="UP000824219"/>
    </source>
</evidence>
<sequence>MEDRLQVKTRERKKEQEDGRMFWIILDVLEEQEAVDGENCYELFMRQEEGGVAEGAQQATLSDSETRHAPRTPTRLPARDTGEEPEAKLKSLEVRRRKTFRFDSSFCPGHEPEKL</sequence>
<evidence type="ECO:0000256" key="1">
    <source>
        <dbReference type="SAM" id="MobiDB-lite"/>
    </source>
</evidence>
<protein>
    <submittedName>
        <fullName evidence="2">Uncharacterized protein</fullName>
    </submittedName>
</protein>
<name>A0A9D3P9J8_9TELE</name>
<reference evidence="2 3" key="1">
    <citation type="submission" date="2021-06" db="EMBL/GenBank/DDBJ databases">
        <title>Chromosome-level genome assembly of the red-tail catfish (Hemibagrus wyckioides).</title>
        <authorList>
            <person name="Shao F."/>
        </authorList>
    </citation>
    <scope>NUCLEOTIDE SEQUENCE [LARGE SCALE GENOMIC DNA]</scope>
    <source>
        <strain evidence="2">EC202008001</strain>
        <tissue evidence="2">Blood</tissue>
    </source>
</reference>
<proteinExistence type="predicted"/>
<feature type="compositionally biased region" description="Basic and acidic residues" evidence="1">
    <location>
        <begin position="77"/>
        <end position="90"/>
    </location>
</feature>
<evidence type="ECO:0000313" key="2">
    <source>
        <dbReference type="EMBL" id="KAG7335368.1"/>
    </source>
</evidence>
<dbReference type="EMBL" id="JAHKSW010000002">
    <property type="protein sequence ID" value="KAG7335368.1"/>
    <property type="molecule type" value="Genomic_DNA"/>
</dbReference>